<dbReference type="AlphaFoldDB" id="A0A7W7W4Z0"/>
<keyword evidence="2" id="KW-0808">Transferase</keyword>
<dbReference type="EMBL" id="JACHJT010000001">
    <property type="protein sequence ID" value="MBB4934692.1"/>
    <property type="molecule type" value="Genomic_DNA"/>
</dbReference>
<accession>A0A7W7W4Z0</accession>
<keyword evidence="3" id="KW-1185">Reference proteome</keyword>
<dbReference type="CDD" id="cd02440">
    <property type="entry name" value="AdoMet_MTases"/>
    <property type="match status" value="1"/>
</dbReference>
<organism evidence="2 3">
    <name type="scientific">Lipingzhangella halophila</name>
    <dbReference type="NCBI Taxonomy" id="1783352"/>
    <lineage>
        <taxon>Bacteria</taxon>
        <taxon>Bacillati</taxon>
        <taxon>Actinomycetota</taxon>
        <taxon>Actinomycetes</taxon>
        <taxon>Streptosporangiales</taxon>
        <taxon>Nocardiopsidaceae</taxon>
        <taxon>Lipingzhangella</taxon>
    </lineage>
</organism>
<dbReference type="PANTHER" id="PTHR43591">
    <property type="entry name" value="METHYLTRANSFERASE"/>
    <property type="match status" value="1"/>
</dbReference>
<evidence type="ECO:0000259" key="1">
    <source>
        <dbReference type="Pfam" id="PF08241"/>
    </source>
</evidence>
<keyword evidence="2" id="KW-0489">Methyltransferase</keyword>
<feature type="domain" description="Methyltransferase type 11" evidence="1">
    <location>
        <begin position="2"/>
        <end position="87"/>
    </location>
</feature>
<dbReference type="PANTHER" id="PTHR43591:SF24">
    <property type="entry name" value="2-METHOXY-6-POLYPRENYL-1,4-BENZOQUINOL METHYLASE, MITOCHONDRIAL"/>
    <property type="match status" value="1"/>
</dbReference>
<dbReference type="GO" id="GO:0008757">
    <property type="term" value="F:S-adenosylmethionine-dependent methyltransferase activity"/>
    <property type="evidence" value="ECO:0007669"/>
    <property type="project" value="InterPro"/>
</dbReference>
<evidence type="ECO:0000313" key="2">
    <source>
        <dbReference type="EMBL" id="MBB4934692.1"/>
    </source>
</evidence>
<name>A0A7W7W4Z0_9ACTN</name>
<evidence type="ECO:0000313" key="3">
    <source>
        <dbReference type="Proteomes" id="UP000523007"/>
    </source>
</evidence>
<dbReference type="InterPro" id="IPR013216">
    <property type="entry name" value="Methyltransf_11"/>
</dbReference>
<sequence length="187" mass="19119">MDIGCGDGALAAVLPHPPPVRVIGVDASATMPATHPGTAVRADARALPLASGVASAAAAVTVLDHMDEPTAAIREAHRVLKPGGLFLATAISRGDSPELAHVWRPVATSFDAEEAPALVASVFGSIGAHRWDAPLIDLPSSGAVRDYLIGRQVPPERAAAAACRVPTPLTLTKRGVLISGRKKRGTG</sequence>
<dbReference type="Gene3D" id="3.40.50.150">
    <property type="entry name" value="Vaccinia Virus protein VP39"/>
    <property type="match status" value="1"/>
</dbReference>
<proteinExistence type="predicted"/>
<dbReference type="InterPro" id="IPR029063">
    <property type="entry name" value="SAM-dependent_MTases_sf"/>
</dbReference>
<dbReference type="Proteomes" id="UP000523007">
    <property type="component" value="Unassembled WGS sequence"/>
</dbReference>
<dbReference type="SUPFAM" id="SSF53335">
    <property type="entry name" value="S-adenosyl-L-methionine-dependent methyltransferases"/>
    <property type="match status" value="1"/>
</dbReference>
<reference evidence="2 3" key="1">
    <citation type="submission" date="2020-08" db="EMBL/GenBank/DDBJ databases">
        <title>Sequencing the genomes of 1000 actinobacteria strains.</title>
        <authorList>
            <person name="Klenk H.-P."/>
        </authorList>
    </citation>
    <scope>NUCLEOTIDE SEQUENCE [LARGE SCALE GENOMIC DNA]</scope>
    <source>
        <strain evidence="2 3">DSM 102030</strain>
    </source>
</reference>
<gene>
    <name evidence="2" type="ORF">F4561_005512</name>
</gene>
<dbReference type="Pfam" id="PF08241">
    <property type="entry name" value="Methyltransf_11"/>
    <property type="match status" value="1"/>
</dbReference>
<protein>
    <submittedName>
        <fullName evidence="2">SAM-dependent methyltransferase</fullName>
    </submittedName>
</protein>
<comment type="caution">
    <text evidence="2">The sequence shown here is derived from an EMBL/GenBank/DDBJ whole genome shotgun (WGS) entry which is preliminary data.</text>
</comment>
<dbReference type="GO" id="GO:0032259">
    <property type="term" value="P:methylation"/>
    <property type="evidence" value="ECO:0007669"/>
    <property type="project" value="UniProtKB-KW"/>
</dbReference>